<protein>
    <submittedName>
        <fullName evidence="3">ParB/RepB/Spo0J family partition protein</fullName>
    </submittedName>
</protein>
<dbReference type="PANTHER" id="PTHR33375:SF7">
    <property type="entry name" value="CHROMOSOME 2-PARTITIONING PROTEIN PARB-RELATED"/>
    <property type="match status" value="1"/>
</dbReference>
<dbReference type="SUPFAM" id="SSF109709">
    <property type="entry name" value="KorB DNA-binding domain-like"/>
    <property type="match status" value="1"/>
</dbReference>
<organism evidence="3 4">
    <name type="scientific">Candidatus Pantoea multigeneris</name>
    <dbReference type="NCBI Taxonomy" id="2608357"/>
    <lineage>
        <taxon>Bacteria</taxon>
        <taxon>Pseudomonadati</taxon>
        <taxon>Pseudomonadota</taxon>
        <taxon>Gammaproteobacteria</taxon>
        <taxon>Enterobacterales</taxon>
        <taxon>Erwiniaceae</taxon>
        <taxon>Pantoea</taxon>
    </lineage>
</organism>
<dbReference type="InterPro" id="IPR003115">
    <property type="entry name" value="ParB_N"/>
</dbReference>
<dbReference type="Pfam" id="PF02195">
    <property type="entry name" value="ParB_N"/>
    <property type="match status" value="1"/>
</dbReference>
<feature type="domain" description="ParB-like N-terminal" evidence="2">
    <location>
        <begin position="68"/>
        <end position="164"/>
    </location>
</feature>
<dbReference type="SUPFAM" id="SSF110849">
    <property type="entry name" value="ParB/Sulfiredoxin"/>
    <property type="match status" value="1"/>
</dbReference>
<sequence length="681" mass="75143">MRRGTQRNITFHQNRRTNMSQQNVNIAASESKESSSLKTKAPRRNTKARTDVAAAVAIERALEKVDIEMIPLSRLAVSPLNVRSRVYVQSRIDSLAATIQNVGLLHNLIAHDMPDGMLGVACGGRRLTALQQLLARGVYQPDQLIPVKRVSDDLARAASMVENGEREDMHPAEQIAGFQALADEGKTPAQIGALMGYSTRHVERSLRLTRLAPAILEELAADTITIEQCQALTLADSHARQLEVWEQASGYHNPSAEMIRNLVTSSETEISRSSKFAFVGRDAYLAAGGTVRVDLFSGEGEGYIDTALVESLTLEKLQQTALAVKEEEGFAWTEIRVEGRMHTWDSTVKRAYVVPEYTCPVYTPEEDVQVSELREGLTLTDDNAQQTLLKMQIAALENTADKRRWAALDKEKTGAVVCYERGMCFIQRGIQRVSDLPKKTAPATKDDMQALSEGYSAALVRAMSCERSLAVQAALTSKPDISVAMLTWTLCRTTFHHGRYENTPMKISLTDNSSALVSDSSSKEEGKAWQFLQQQKSEWEASLPDNWAQDFRWLLDWPTDAVLGLLGFCSARAVCSFQDRVYGCSETSTLDALETVMDFDLADWWQPTAAGFFGRMSKGQIVGALTEAGKTGNAKDADKMKKGDAAEFAEQSLRDSRWVPAWMKPLKTGSVPGGSDAVKED</sequence>
<dbReference type="InterPro" id="IPR036086">
    <property type="entry name" value="ParB/Sulfiredoxin_sf"/>
</dbReference>
<gene>
    <name evidence="3" type="ORF">F3J40_20950</name>
</gene>
<evidence type="ECO:0000313" key="3">
    <source>
        <dbReference type="EMBL" id="NIF24040.1"/>
    </source>
</evidence>
<dbReference type="PANTHER" id="PTHR33375">
    <property type="entry name" value="CHROMOSOME-PARTITIONING PROTEIN PARB-RELATED"/>
    <property type="match status" value="1"/>
</dbReference>
<evidence type="ECO:0000259" key="2">
    <source>
        <dbReference type="SMART" id="SM00470"/>
    </source>
</evidence>
<accession>A0ABX0RL09</accession>
<keyword evidence="4" id="KW-1185">Reference proteome</keyword>
<proteinExistence type="predicted"/>
<reference evidence="3 4" key="1">
    <citation type="journal article" date="2019" name="bioRxiv">
        <title>Bacteria contribute to plant secondary compound degradation in a generalist herbivore system.</title>
        <authorList>
            <person name="Francoeur C.B."/>
            <person name="Khadempour L."/>
            <person name="Moreira-Soto R.D."/>
            <person name="Gotting K."/>
            <person name="Book A.J."/>
            <person name="Pinto-Tomas A.A."/>
            <person name="Keefover-Ring K."/>
            <person name="Currie C.R."/>
        </authorList>
    </citation>
    <scope>NUCLEOTIDE SEQUENCE [LARGE SCALE GENOMIC DNA]</scope>
    <source>
        <strain evidence="3">Acro-835</strain>
    </source>
</reference>
<comment type="caution">
    <text evidence="3">The sequence shown here is derived from an EMBL/GenBank/DDBJ whole genome shotgun (WGS) entry which is preliminary data.</text>
</comment>
<dbReference type="EMBL" id="VWXF01000011">
    <property type="protein sequence ID" value="NIF24040.1"/>
    <property type="molecule type" value="Genomic_DNA"/>
</dbReference>
<name>A0ABX0RL09_9GAMM</name>
<dbReference type="InterPro" id="IPR050336">
    <property type="entry name" value="Chromosome_partition/occlusion"/>
</dbReference>
<dbReference type="Pfam" id="PF17762">
    <property type="entry name" value="HTH_ParB"/>
    <property type="match status" value="1"/>
</dbReference>
<feature type="region of interest" description="Disordered" evidence="1">
    <location>
        <begin position="25"/>
        <end position="46"/>
    </location>
</feature>
<evidence type="ECO:0000313" key="4">
    <source>
        <dbReference type="Proteomes" id="UP001515683"/>
    </source>
</evidence>
<evidence type="ECO:0000256" key="1">
    <source>
        <dbReference type="SAM" id="MobiDB-lite"/>
    </source>
</evidence>
<dbReference type="Proteomes" id="UP001515683">
    <property type="component" value="Unassembled WGS sequence"/>
</dbReference>
<dbReference type="CDD" id="cd16406">
    <property type="entry name" value="ParB_N_like"/>
    <property type="match status" value="1"/>
</dbReference>
<dbReference type="SMART" id="SM00470">
    <property type="entry name" value="ParB"/>
    <property type="match status" value="1"/>
</dbReference>
<dbReference type="InterPro" id="IPR041468">
    <property type="entry name" value="HTH_ParB/Spo0J"/>
</dbReference>
<dbReference type="Gene3D" id="1.10.10.2830">
    <property type="match status" value="1"/>
</dbReference>